<accession>A0AC34RN08</accession>
<proteinExistence type="predicted"/>
<name>A0AC34RN08_9BILA</name>
<evidence type="ECO:0000313" key="1">
    <source>
        <dbReference type="Proteomes" id="UP000887576"/>
    </source>
</evidence>
<dbReference type="WBParaSite" id="JU765_v2.g830.t1">
    <property type="protein sequence ID" value="JU765_v2.g830.t1"/>
    <property type="gene ID" value="JU765_v2.g830"/>
</dbReference>
<sequence length="111" mass="12633">MIKEKMNDEKLHFISCETGQGIENLIKEIDLQVLSRNGSKIRRLKLRHDSPSLPYLYKNNFISSTNLPTSTDDGKYLIVNVLMNDDQFSKFVSNIPNKISKKKVTASAKST</sequence>
<protein>
    <submittedName>
        <fullName evidence="2">Uncharacterized protein</fullName>
    </submittedName>
</protein>
<dbReference type="Proteomes" id="UP000887576">
    <property type="component" value="Unplaced"/>
</dbReference>
<evidence type="ECO:0000313" key="2">
    <source>
        <dbReference type="WBParaSite" id="JU765_v2.g830.t1"/>
    </source>
</evidence>
<organism evidence="1 2">
    <name type="scientific">Panagrolaimus sp. JU765</name>
    <dbReference type="NCBI Taxonomy" id="591449"/>
    <lineage>
        <taxon>Eukaryota</taxon>
        <taxon>Metazoa</taxon>
        <taxon>Ecdysozoa</taxon>
        <taxon>Nematoda</taxon>
        <taxon>Chromadorea</taxon>
        <taxon>Rhabditida</taxon>
        <taxon>Tylenchina</taxon>
        <taxon>Panagrolaimomorpha</taxon>
        <taxon>Panagrolaimoidea</taxon>
        <taxon>Panagrolaimidae</taxon>
        <taxon>Panagrolaimus</taxon>
    </lineage>
</organism>
<reference evidence="2" key="1">
    <citation type="submission" date="2022-11" db="UniProtKB">
        <authorList>
            <consortium name="WormBaseParasite"/>
        </authorList>
    </citation>
    <scope>IDENTIFICATION</scope>
</reference>